<name>A0ABU1J872_9MICC</name>
<evidence type="ECO:0000259" key="4">
    <source>
        <dbReference type="Pfam" id="PF00294"/>
    </source>
</evidence>
<evidence type="ECO:0000256" key="2">
    <source>
        <dbReference type="ARBA" id="ARBA00022679"/>
    </source>
</evidence>
<comment type="similarity">
    <text evidence="1">Belongs to the carbohydrate kinase PfkB family.</text>
</comment>
<dbReference type="CDD" id="cd01166">
    <property type="entry name" value="KdgK"/>
    <property type="match status" value="1"/>
</dbReference>
<gene>
    <name evidence="5" type="ORF">JOE69_000867</name>
</gene>
<dbReference type="Proteomes" id="UP001185069">
    <property type="component" value="Unassembled WGS sequence"/>
</dbReference>
<evidence type="ECO:0000256" key="1">
    <source>
        <dbReference type="ARBA" id="ARBA00010688"/>
    </source>
</evidence>
<dbReference type="GO" id="GO:0008673">
    <property type="term" value="F:2-dehydro-3-deoxygluconokinase activity"/>
    <property type="evidence" value="ECO:0007669"/>
    <property type="project" value="UniProtKB-EC"/>
</dbReference>
<evidence type="ECO:0000313" key="6">
    <source>
        <dbReference type="Proteomes" id="UP001185069"/>
    </source>
</evidence>
<dbReference type="RefSeq" id="WP_309796388.1">
    <property type="nucleotide sequence ID" value="NZ_BAAAHY010000006.1"/>
</dbReference>
<dbReference type="PANTHER" id="PTHR43320">
    <property type="entry name" value="SUGAR KINASE"/>
    <property type="match status" value="1"/>
</dbReference>
<accession>A0ABU1J872</accession>
<feature type="domain" description="Carbohydrate kinase PfkB" evidence="4">
    <location>
        <begin position="22"/>
        <end position="298"/>
    </location>
</feature>
<dbReference type="EMBL" id="JAVDQF010000001">
    <property type="protein sequence ID" value="MDR6268629.1"/>
    <property type="molecule type" value="Genomic_DNA"/>
</dbReference>
<dbReference type="Pfam" id="PF00294">
    <property type="entry name" value="PfkB"/>
    <property type="match status" value="1"/>
</dbReference>
<evidence type="ECO:0000313" key="5">
    <source>
        <dbReference type="EMBL" id="MDR6268629.1"/>
    </source>
</evidence>
<dbReference type="InterPro" id="IPR011611">
    <property type="entry name" value="PfkB_dom"/>
</dbReference>
<reference evidence="5 6" key="1">
    <citation type="submission" date="2023-07" db="EMBL/GenBank/DDBJ databases">
        <title>Sequencing the genomes of 1000 actinobacteria strains.</title>
        <authorList>
            <person name="Klenk H.-P."/>
        </authorList>
    </citation>
    <scope>NUCLEOTIDE SEQUENCE [LARGE SCALE GENOMIC DNA]</scope>
    <source>
        <strain evidence="5 6">DSM 14555</strain>
    </source>
</reference>
<keyword evidence="6" id="KW-1185">Reference proteome</keyword>
<sequence length="317" mass="34500">MTRYDVSTFGEGQLRLTVPRGDRLLTARSLSMTAAGSEANVAGLLAQLGHQTMWGSLVPVGELGDRILNEYRAVGVDLSHVKRTQEGRVALYFLESGEAPMPGRVTYDREHTPFRDIEPASFEWDAVLDTRVLFVTGITTALTEKTSAFIRYAVTEAHRRGIEVALDVNYRSLLWSPEDARNTLRRLLGYVDILFCSRQDGQRVFGIVGDNGEQVVQALRESTGVETVISTDRVNGVYYAGPEGSKNYEVAVVPVTDRPGAGDAFVAGTLDGHLNGDILAGIGHGLRTASYALTHHGDLTHIDRADLTAPASSDIVR</sequence>
<keyword evidence="2 5" id="KW-0808">Transferase</keyword>
<dbReference type="InterPro" id="IPR052700">
    <property type="entry name" value="Carb_kinase_PfkB-like"/>
</dbReference>
<proteinExistence type="inferred from homology"/>
<dbReference type="InterPro" id="IPR029056">
    <property type="entry name" value="Ribokinase-like"/>
</dbReference>
<dbReference type="PANTHER" id="PTHR43320:SF2">
    <property type="entry name" value="2-DEHYDRO-3-DEOXYGLUCONOKINASE_2-DEHYDRO-3-DEOXYGALACTONOKINASE"/>
    <property type="match status" value="1"/>
</dbReference>
<dbReference type="EC" id="2.7.1.45" evidence="5"/>
<dbReference type="SUPFAM" id="SSF53613">
    <property type="entry name" value="Ribokinase-like"/>
    <property type="match status" value="1"/>
</dbReference>
<evidence type="ECO:0000256" key="3">
    <source>
        <dbReference type="ARBA" id="ARBA00022777"/>
    </source>
</evidence>
<comment type="caution">
    <text evidence="5">The sequence shown here is derived from an EMBL/GenBank/DDBJ whole genome shotgun (WGS) entry which is preliminary data.</text>
</comment>
<dbReference type="Gene3D" id="3.40.1190.20">
    <property type="match status" value="1"/>
</dbReference>
<organism evidence="5 6">
    <name type="scientific">Arthrobacter russicus</name>
    <dbReference type="NCBI Taxonomy" id="172040"/>
    <lineage>
        <taxon>Bacteria</taxon>
        <taxon>Bacillati</taxon>
        <taxon>Actinomycetota</taxon>
        <taxon>Actinomycetes</taxon>
        <taxon>Micrococcales</taxon>
        <taxon>Micrococcaceae</taxon>
        <taxon>Arthrobacter</taxon>
    </lineage>
</organism>
<protein>
    <submittedName>
        <fullName evidence="5">2-dehydro-3-deoxygluconokinase</fullName>
        <ecNumber evidence="5">2.7.1.45</ecNumber>
    </submittedName>
</protein>
<keyword evidence="3" id="KW-0418">Kinase</keyword>